<organism evidence="1">
    <name type="scientific">Arion vulgaris</name>
    <dbReference type="NCBI Taxonomy" id="1028688"/>
    <lineage>
        <taxon>Eukaryota</taxon>
        <taxon>Metazoa</taxon>
        <taxon>Spiralia</taxon>
        <taxon>Lophotrochozoa</taxon>
        <taxon>Mollusca</taxon>
        <taxon>Gastropoda</taxon>
        <taxon>Heterobranchia</taxon>
        <taxon>Euthyneura</taxon>
        <taxon>Panpulmonata</taxon>
        <taxon>Eupulmonata</taxon>
        <taxon>Stylommatophora</taxon>
        <taxon>Helicina</taxon>
        <taxon>Arionoidea</taxon>
        <taxon>Arionidae</taxon>
        <taxon>Arion</taxon>
    </lineage>
</organism>
<proteinExistence type="predicted"/>
<reference evidence="1" key="1">
    <citation type="submission" date="2014-12" db="EMBL/GenBank/DDBJ databases">
        <title>Insight into the proteome of Arion vulgaris.</title>
        <authorList>
            <person name="Aradska J."/>
            <person name="Bulat T."/>
            <person name="Smidak R."/>
            <person name="Sarate P."/>
            <person name="Gangsoo J."/>
            <person name="Sialana F."/>
            <person name="Bilban M."/>
            <person name="Lubec G."/>
        </authorList>
    </citation>
    <scope>NUCLEOTIDE SEQUENCE</scope>
    <source>
        <tissue evidence="1">Skin</tissue>
    </source>
</reference>
<dbReference type="AlphaFoldDB" id="A0A0B6ZI14"/>
<dbReference type="EMBL" id="HACG01020636">
    <property type="protein sequence ID" value="CEK67501.1"/>
    <property type="molecule type" value="Transcribed_RNA"/>
</dbReference>
<evidence type="ECO:0000313" key="1">
    <source>
        <dbReference type="EMBL" id="CEK67501.1"/>
    </source>
</evidence>
<sequence length="72" mass="8107">MCSGFQTISTNIQFLQTKIIEQILSPTLFVVTPLKSEKPAFMAWDTHKMASRFSRKIQSIAPPKVPGLRLNS</sequence>
<accession>A0A0B6ZI14</accession>
<gene>
    <name evidence="1" type="primary">ORF62841</name>
</gene>
<name>A0A0B6ZI14_9EUPU</name>
<protein>
    <submittedName>
        <fullName evidence="1">Uncharacterized protein</fullName>
    </submittedName>
</protein>